<reference evidence="1" key="1">
    <citation type="journal article" date="2014" name="Int. J. Syst. Evol. Microbiol.">
        <title>Complete genome sequence of Corynebacterium casei LMG S-19264T (=DSM 44701T), isolated from a smear-ripened cheese.</title>
        <authorList>
            <consortium name="US DOE Joint Genome Institute (JGI-PGF)"/>
            <person name="Walter F."/>
            <person name="Albersmeier A."/>
            <person name="Kalinowski J."/>
            <person name="Ruckert C."/>
        </authorList>
    </citation>
    <scope>NUCLEOTIDE SEQUENCE</scope>
    <source>
        <strain evidence="1">CGMCC 4.7272</strain>
    </source>
</reference>
<dbReference type="AlphaFoldDB" id="A0A917NVK2"/>
<proteinExistence type="predicted"/>
<dbReference type="RefSeq" id="WP_189147973.1">
    <property type="nucleotide sequence ID" value="NZ_BAABER010000025.1"/>
</dbReference>
<accession>A0A917NVK2</accession>
<evidence type="ECO:0000313" key="2">
    <source>
        <dbReference type="Proteomes" id="UP000625682"/>
    </source>
</evidence>
<organism evidence="1 2">
    <name type="scientific">Streptomyces lacrimifluminis</name>
    <dbReference type="NCBI Taxonomy" id="1500077"/>
    <lineage>
        <taxon>Bacteria</taxon>
        <taxon>Bacillati</taxon>
        <taxon>Actinomycetota</taxon>
        <taxon>Actinomycetes</taxon>
        <taxon>Kitasatosporales</taxon>
        <taxon>Streptomycetaceae</taxon>
        <taxon>Streptomyces</taxon>
    </lineage>
</organism>
<dbReference type="EMBL" id="BMMU01000009">
    <property type="protein sequence ID" value="GGJ32648.1"/>
    <property type="molecule type" value="Genomic_DNA"/>
</dbReference>
<comment type="caution">
    <text evidence="1">The sequence shown here is derived from an EMBL/GenBank/DDBJ whole genome shotgun (WGS) entry which is preliminary data.</text>
</comment>
<protein>
    <submittedName>
        <fullName evidence="1">Uncharacterized protein</fullName>
    </submittedName>
</protein>
<evidence type="ECO:0000313" key="1">
    <source>
        <dbReference type="EMBL" id="GGJ32648.1"/>
    </source>
</evidence>
<name>A0A917NVK2_9ACTN</name>
<gene>
    <name evidence="1" type="ORF">GCM10012282_31590</name>
</gene>
<dbReference type="Proteomes" id="UP000625682">
    <property type="component" value="Unassembled WGS sequence"/>
</dbReference>
<sequence>MANHEQDDDELFDLIGAIGTGIGVARDEGLPPAARQVGTDVAEDAAAKLADIKRRGQT</sequence>
<reference evidence="1" key="2">
    <citation type="submission" date="2020-09" db="EMBL/GenBank/DDBJ databases">
        <authorList>
            <person name="Sun Q."/>
            <person name="Zhou Y."/>
        </authorList>
    </citation>
    <scope>NUCLEOTIDE SEQUENCE</scope>
    <source>
        <strain evidence="1">CGMCC 4.7272</strain>
    </source>
</reference>
<keyword evidence="2" id="KW-1185">Reference proteome</keyword>